<evidence type="ECO:0000313" key="2">
    <source>
        <dbReference type="Proteomes" id="UP000037178"/>
    </source>
</evidence>
<comment type="caution">
    <text evidence="1">The sequence shown here is derived from an EMBL/GenBank/DDBJ whole genome shotgun (WGS) entry which is preliminary data.</text>
</comment>
<proteinExistence type="predicted"/>
<reference evidence="1 2" key="1">
    <citation type="submission" date="2015-06" db="EMBL/GenBank/DDBJ databases">
        <title>Draft genome sequence of an Alphaproteobacteria species associated to the Mediterranean sponge Oscarella lobularis.</title>
        <authorList>
            <person name="Jourda C."/>
            <person name="Santini S."/>
            <person name="Claverie J.-M."/>
        </authorList>
    </citation>
    <scope>NUCLEOTIDE SEQUENCE [LARGE SCALE GENOMIC DNA]</scope>
    <source>
        <strain evidence="1">IGS</strain>
    </source>
</reference>
<dbReference type="EMBL" id="LFTY01000001">
    <property type="protein sequence ID" value="KMW60755.1"/>
    <property type="molecule type" value="Genomic_DNA"/>
</dbReference>
<organism evidence="1 2">
    <name type="scientific">Candidatus Rhodobacter oscarellae</name>
    <dbReference type="NCBI Taxonomy" id="1675527"/>
    <lineage>
        <taxon>Bacteria</taxon>
        <taxon>Pseudomonadati</taxon>
        <taxon>Pseudomonadota</taxon>
        <taxon>Alphaproteobacteria</taxon>
        <taxon>Rhodobacterales</taxon>
        <taxon>Rhodobacter group</taxon>
        <taxon>Rhodobacter</taxon>
    </lineage>
</organism>
<evidence type="ECO:0000313" key="1">
    <source>
        <dbReference type="EMBL" id="KMW60755.1"/>
    </source>
</evidence>
<sequence length="95" mass="10072">MDLTRKELAARRKMIADQQGWIDSLTSPSGGLSDQEKLHVIIAVAKSLENPSVAEGAIYAASVLNGKGMALRAKAKDYYADGNFGILPRVVGVVG</sequence>
<keyword evidence="2" id="KW-1185">Reference proteome</keyword>
<dbReference type="AlphaFoldDB" id="A0A0J9EDG9"/>
<protein>
    <submittedName>
        <fullName evidence="1">Uncharacterized protein</fullName>
    </submittedName>
</protein>
<name>A0A0J9EDG9_9RHOB</name>
<dbReference type="PATRIC" id="fig|1675527.3.peg.980"/>
<gene>
    <name evidence="1" type="ORF">AIOL_000920</name>
</gene>
<dbReference type="Proteomes" id="UP000037178">
    <property type="component" value="Unassembled WGS sequence"/>
</dbReference>
<accession>A0A0J9EDG9</accession>
<dbReference type="STRING" id="1675527.AIOL_000920"/>